<reference evidence="5 6" key="1">
    <citation type="submission" date="2017-09" db="EMBL/GenBank/DDBJ databases">
        <title>Depth-based differentiation of microbial function through sediment-hosted aquifers and enrichment of novel symbionts in the deep terrestrial subsurface.</title>
        <authorList>
            <person name="Probst A.J."/>
            <person name="Ladd B."/>
            <person name="Jarett J.K."/>
            <person name="Geller-Mcgrath D.E."/>
            <person name="Sieber C.M."/>
            <person name="Emerson J.B."/>
            <person name="Anantharaman K."/>
            <person name="Thomas B.C."/>
            <person name="Malmstrom R."/>
            <person name="Stieglmeier M."/>
            <person name="Klingl A."/>
            <person name="Woyke T."/>
            <person name="Ryan C.M."/>
            <person name="Banfield J.F."/>
        </authorList>
    </citation>
    <scope>NUCLEOTIDE SEQUENCE [LARGE SCALE GENOMIC DNA]</scope>
    <source>
        <strain evidence="5">CG10_big_fil_rev_8_21_14_0_10_49_38</strain>
    </source>
</reference>
<dbReference type="GO" id="GO:0016757">
    <property type="term" value="F:glycosyltransferase activity"/>
    <property type="evidence" value="ECO:0007669"/>
    <property type="project" value="UniProtKB-KW"/>
</dbReference>
<evidence type="ECO:0000313" key="6">
    <source>
        <dbReference type="Proteomes" id="UP000230431"/>
    </source>
</evidence>
<comment type="caution">
    <text evidence="5">The sequence shown here is derived from an EMBL/GenBank/DDBJ whole genome shotgun (WGS) entry which is preliminary data.</text>
</comment>
<dbReference type="CDD" id="cd00761">
    <property type="entry name" value="Glyco_tranf_GTA_type"/>
    <property type="match status" value="1"/>
</dbReference>
<evidence type="ECO:0000313" key="5">
    <source>
        <dbReference type="EMBL" id="PIR46117.1"/>
    </source>
</evidence>
<dbReference type="EMBL" id="PCYK01000012">
    <property type="protein sequence ID" value="PIR46117.1"/>
    <property type="molecule type" value="Genomic_DNA"/>
</dbReference>
<accession>A0A2H0RI40</accession>
<comment type="similarity">
    <text evidence="1">Belongs to the glycosyltransferase 2 family.</text>
</comment>
<protein>
    <recommendedName>
        <fullName evidence="4">Glycosyltransferase 2-like domain-containing protein</fullName>
    </recommendedName>
</protein>
<evidence type="ECO:0000256" key="3">
    <source>
        <dbReference type="ARBA" id="ARBA00022679"/>
    </source>
</evidence>
<evidence type="ECO:0000256" key="2">
    <source>
        <dbReference type="ARBA" id="ARBA00022676"/>
    </source>
</evidence>
<dbReference type="InterPro" id="IPR001173">
    <property type="entry name" value="Glyco_trans_2-like"/>
</dbReference>
<keyword evidence="2" id="KW-0328">Glycosyltransferase</keyword>
<keyword evidence="3" id="KW-0808">Transferase</keyword>
<dbReference type="Pfam" id="PF00535">
    <property type="entry name" value="Glycos_transf_2"/>
    <property type="match status" value="1"/>
</dbReference>
<name>A0A2H0RI40_9BACT</name>
<organism evidence="5 6">
    <name type="scientific">Candidatus Vogelbacteria bacterium CG10_big_fil_rev_8_21_14_0_10_49_38</name>
    <dbReference type="NCBI Taxonomy" id="1975043"/>
    <lineage>
        <taxon>Bacteria</taxon>
        <taxon>Candidatus Vogeliibacteriota</taxon>
    </lineage>
</organism>
<dbReference type="PANTHER" id="PTHR43685:SF5">
    <property type="entry name" value="GLYCOSYLTRANSFERASE EPSE-RELATED"/>
    <property type="match status" value="1"/>
</dbReference>
<sequence length="267" mass="30946">MDQTAEKLKPRVSINLPAYNRASFLPATIESVLKQSFTDWELLIFDDGSTDNTKEVLIPFLTDPRINYHKNETNLGICRTRNLALQASRGQYVAVLDSDDLWLDSDKLKQQVEFLDTHLDHNLIGTGVIELDQANQELKRHLPPVDDEAIRKIILEKNPFAHSSVMYRREVALGAGGYPENLDGIEDYDLWFKLGRHGKFANLGTFALGYRRHPGNISQTARRRLMKENLFLIKKYRHYYPGFLWAWVRRASRLFLIQLLVRFGINF</sequence>
<dbReference type="AlphaFoldDB" id="A0A2H0RI40"/>
<evidence type="ECO:0000256" key="1">
    <source>
        <dbReference type="ARBA" id="ARBA00006739"/>
    </source>
</evidence>
<dbReference type="InterPro" id="IPR029044">
    <property type="entry name" value="Nucleotide-diphossugar_trans"/>
</dbReference>
<dbReference type="SUPFAM" id="SSF53448">
    <property type="entry name" value="Nucleotide-diphospho-sugar transferases"/>
    <property type="match status" value="1"/>
</dbReference>
<dbReference type="InterPro" id="IPR050834">
    <property type="entry name" value="Glycosyltransf_2"/>
</dbReference>
<feature type="domain" description="Glycosyltransferase 2-like" evidence="4">
    <location>
        <begin position="13"/>
        <end position="171"/>
    </location>
</feature>
<dbReference type="PANTHER" id="PTHR43685">
    <property type="entry name" value="GLYCOSYLTRANSFERASE"/>
    <property type="match status" value="1"/>
</dbReference>
<evidence type="ECO:0000259" key="4">
    <source>
        <dbReference type="Pfam" id="PF00535"/>
    </source>
</evidence>
<proteinExistence type="inferred from homology"/>
<dbReference type="Proteomes" id="UP000230431">
    <property type="component" value="Unassembled WGS sequence"/>
</dbReference>
<gene>
    <name evidence="5" type="ORF">COV08_01725</name>
</gene>
<dbReference type="Gene3D" id="3.90.550.10">
    <property type="entry name" value="Spore Coat Polysaccharide Biosynthesis Protein SpsA, Chain A"/>
    <property type="match status" value="1"/>
</dbReference>